<reference evidence="2" key="1">
    <citation type="submission" date="2022-11" db="UniProtKB">
        <authorList>
            <consortium name="EnsemblMetazoa"/>
        </authorList>
    </citation>
    <scope>IDENTIFICATION</scope>
</reference>
<organism evidence="2 3">
    <name type="scientific">Exaiptasia diaphana</name>
    <name type="common">Tropical sea anemone</name>
    <name type="synonym">Aiptasia pulchella</name>
    <dbReference type="NCBI Taxonomy" id="2652724"/>
    <lineage>
        <taxon>Eukaryota</taxon>
        <taxon>Metazoa</taxon>
        <taxon>Cnidaria</taxon>
        <taxon>Anthozoa</taxon>
        <taxon>Hexacorallia</taxon>
        <taxon>Actiniaria</taxon>
        <taxon>Aiptasiidae</taxon>
        <taxon>Exaiptasia</taxon>
    </lineage>
</organism>
<proteinExistence type="predicted"/>
<keyword evidence="3" id="KW-1185">Reference proteome</keyword>
<feature type="compositionally biased region" description="Basic and acidic residues" evidence="1">
    <location>
        <begin position="117"/>
        <end position="137"/>
    </location>
</feature>
<name>A0A913X3F3_EXADI</name>
<feature type="region of interest" description="Disordered" evidence="1">
    <location>
        <begin position="1"/>
        <end position="278"/>
    </location>
</feature>
<dbReference type="EnsemblMetazoa" id="XM_021042674.1">
    <property type="protein sequence ID" value="XP_020898333.1"/>
    <property type="gene ID" value="LOC110237095"/>
</dbReference>
<dbReference type="Proteomes" id="UP000887567">
    <property type="component" value="Unplaced"/>
</dbReference>
<feature type="compositionally biased region" description="Basic and acidic residues" evidence="1">
    <location>
        <begin position="183"/>
        <end position="198"/>
    </location>
</feature>
<dbReference type="RefSeq" id="XP_020898333.1">
    <property type="nucleotide sequence ID" value="XM_021042674.1"/>
</dbReference>
<dbReference type="AlphaFoldDB" id="A0A913X3F3"/>
<feature type="compositionally biased region" description="Low complexity" evidence="1">
    <location>
        <begin position="78"/>
        <end position="87"/>
    </location>
</feature>
<sequence length="278" mass="30302">MSTNIILSENAPKSQSNDGEISGGQKSPTNSLGTAISESSGEEVEIFITEDVSSSNVKRAPKTASRIPKPRRNGIRRSSASQTSSDSDGSDAERKVRRKSQIPIRKRKPRTRKHKDGHNSSSDEKSSTSSADDRSSSDSDDNAGKQRNIPAMPTSRKAKIHGAAVVEKDSSSDDDNSSSAARKTSEDKAGLKTPEKPASENNAADKGVATREIETVVIVEPAEKYEYEYSSSFESTDESDNDKELKSTQPENKPKLKGSQYNKYYTGFGTHYRHPTHT</sequence>
<evidence type="ECO:0000256" key="1">
    <source>
        <dbReference type="SAM" id="MobiDB-lite"/>
    </source>
</evidence>
<evidence type="ECO:0000313" key="3">
    <source>
        <dbReference type="Proteomes" id="UP000887567"/>
    </source>
</evidence>
<dbReference type="KEGG" id="epa:110237095"/>
<dbReference type="GeneID" id="110237095"/>
<evidence type="ECO:0000313" key="2">
    <source>
        <dbReference type="EnsemblMetazoa" id="XP_020898333.1"/>
    </source>
</evidence>
<accession>A0A913X3F3</accession>
<feature type="compositionally biased region" description="Polar residues" evidence="1">
    <location>
        <begin position="1"/>
        <end position="39"/>
    </location>
</feature>
<feature type="compositionally biased region" description="Basic residues" evidence="1">
    <location>
        <begin position="95"/>
        <end position="116"/>
    </location>
</feature>
<protein>
    <submittedName>
        <fullName evidence="2">Uncharacterized protein</fullName>
    </submittedName>
</protein>